<dbReference type="PANTHER" id="PTHR46082">
    <property type="entry name" value="ATP/GTP-BINDING PROTEIN-RELATED"/>
    <property type="match status" value="1"/>
</dbReference>
<dbReference type="InterPro" id="IPR011990">
    <property type="entry name" value="TPR-like_helical_dom_sf"/>
</dbReference>
<reference evidence="2 3" key="1">
    <citation type="submission" date="2019-10" db="EMBL/GenBank/DDBJ databases">
        <title>Whole genome shotgun sequence of Acrocarpospora macrocephala NBRC 16266.</title>
        <authorList>
            <person name="Ichikawa N."/>
            <person name="Kimura A."/>
            <person name="Kitahashi Y."/>
            <person name="Komaki H."/>
            <person name="Oguchi A."/>
        </authorList>
    </citation>
    <scope>NUCLEOTIDE SEQUENCE [LARGE SCALE GENOMIC DNA]</scope>
    <source>
        <strain evidence="2 3">NBRC 16266</strain>
    </source>
</reference>
<feature type="domain" description="NB-ARC" evidence="1">
    <location>
        <begin position="154"/>
        <end position="282"/>
    </location>
</feature>
<dbReference type="RefSeq" id="WP_155361295.1">
    <property type="nucleotide sequence ID" value="NZ_BAAAHL010000053.1"/>
</dbReference>
<dbReference type="OrthoDB" id="3885120at2"/>
<dbReference type="Pfam" id="PF00931">
    <property type="entry name" value="NB-ARC"/>
    <property type="match status" value="1"/>
</dbReference>
<organism evidence="2 3">
    <name type="scientific">Acrocarpospora macrocephala</name>
    <dbReference type="NCBI Taxonomy" id="150177"/>
    <lineage>
        <taxon>Bacteria</taxon>
        <taxon>Bacillati</taxon>
        <taxon>Actinomycetota</taxon>
        <taxon>Actinomycetes</taxon>
        <taxon>Streptosporangiales</taxon>
        <taxon>Streptosporangiaceae</taxon>
        <taxon>Acrocarpospora</taxon>
    </lineage>
</organism>
<sequence length="889" mass="95073">MAVFRPEGSTSQVLAELARLWDQARVHFPGQVTQKELAKVSKVPHSTVNGWATGAAEPRDLDQLVQVGATLAGWANERAPSAWEWDRLMAADRARPAPAAAPAGAGQSGQAATAERVRVGWIPQPVDCFQNRQVAERVRAAADAGGTVMLTQVLAGMGGVGKTLLAADFARRAWQQGVQVLVWVNAATPDGIVSTYATAAARLGLPLTDRDDPEQAARDFLVWAETTDRSWLVVLDDVQRPKDLSGWWPPAATSAAGGRVLVTTRLREAALAGADRRTVGIGTFTEAEARSYLKAKLGDQVPGADLDGLAADLGLLPLALAQAAAYIINADLSCAVYRERLATRLLAHSVPGEDYLPDGHQRIVTATWELSIDHADQAAPAGLARPVLCLVSVLDPAGIPQAVLTSPPALEYLASYLPDPAADSLTGEAGAVDEVMVDEVLRVLHRHSLLDHDRTARHREIRIHQLIQRATRENLTARPDLGPHLFNEVARTAADALLHLWPPVEHDQLGQILRANTTALQHAAGIALYSLDTGVHSVLLHAAVSLGETGQVTAAIAACTNLHTTCQQHLGPDHPYTLGARNNLAIWRGESGDAAGAVAAFEKLLADHERVLGPDHANTLTVRSNLARWRGEAGDAAGTVAAYKKLLAARSRVLGPDHPDTLTTRHNLAWWRGKAGDVLGAAAACEELLADQLRVLGPNHPQILATRHILARWRGELGDAAGTVAAYESQLAERSRVLGPDHPDTLATRHNLAYWRGKAGDVSGAAAAFEELLVDQQRVLGSDHPQTLASRHNLALWRGQLGDAAGAFAAYERLLVDQQRVLGPDHPDTLGARVNLAIWRGEVGDAVGAVAAFEELLVDQQRVLGSDHPQTLASRHNLALWRDRAAGQK</sequence>
<dbReference type="SUPFAM" id="SSF48452">
    <property type="entry name" value="TPR-like"/>
    <property type="match status" value="3"/>
</dbReference>
<evidence type="ECO:0000259" key="1">
    <source>
        <dbReference type="Pfam" id="PF00931"/>
    </source>
</evidence>
<keyword evidence="3" id="KW-1185">Reference proteome</keyword>
<evidence type="ECO:0000313" key="2">
    <source>
        <dbReference type="EMBL" id="GES16250.1"/>
    </source>
</evidence>
<dbReference type="PRINTS" id="PR00364">
    <property type="entry name" value="DISEASERSIST"/>
</dbReference>
<proteinExistence type="predicted"/>
<dbReference type="InterPro" id="IPR002182">
    <property type="entry name" value="NB-ARC"/>
</dbReference>
<dbReference type="Pfam" id="PF13424">
    <property type="entry name" value="TPR_12"/>
    <property type="match status" value="1"/>
</dbReference>
<gene>
    <name evidence="2" type="ORF">Amac_098480</name>
</gene>
<dbReference type="GO" id="GO:0043531">
    <property type="term" value="F:ADP binding"/>
    <property type="evidence" value="ECO:0007669"/>
    <property type="project" value="InterPro"/>
</dbReference>
<dbReference type="Proteomes" id="UP000331127">
    <property type="component" value="Unassembled WGS sequence"/>
</dbReference>
<dbReference type="SUPFAM" id="SSF52540">
    <property type="entry name" value="P-loop containing nucleoside triphosphate hydrolases"/>
    <property type="match status" value="1"/>
</dbReference>
<evidence type="ECO:0000313" key="3">
    <source>
        <dbReference type="Proteomes" id="UP000331127"/>
    </source>
</evidence>
<dbReference type="AlphaFoldDB" id="A0A5M3X598"/>
<dbReference type="Gene3D" id="1.25.40.10">
    <property type="entry name" value="Tetratricopeptide repeat domain"/>
    <property type="match status" value="2"/>
</dbReference>
<name>A0A5M3X598_9ACTN</name>
<dbReference type="EMBL" id="BLAE01000096">
    <property type="protein sequence ID" value="GES16250.1"/>
    <property type="molecule type" value="Genomic_DNA"/>
</dbReference>
<comment type="caution">
    <text evidence="2">The sequence shown here is derived from an EMBL/GenBank/DDBJ whole genome shotgun (WGS) entry which is preliminary data.</text>
</comment>
<dbReference type="PANTHER" id="PTHR46082:SF6">
    <property type="entry name" value="AAA+ ATPASE DOMAIN-CONTAINING PROTEIN-RELATED"/>
    <property type="match status" value="1"/>
</dbReference>
<dbReference type="InterPro" id="IPR027417">
    <property type="entry name" value="P-loop_NTPase"/>
</dbReference>
<accession>A0A5M3X598</accession>
<dbReference type="InterPro" id="IPR053137">
    <property type="entry name" value="NLR-like"/>
</dbReference>
<dbReference type="Pfam" id="PF13374">
    <property type="entry name" value="TPR_10"/>
    <property type="match status" value="4"/>
</dbReference>
<dbReference type="Gene3D" id="3.40.50.300">
    <property type="entry name" value="P-loop containing nucleotide triphosphate hydrolases"/>
    <property type="match status" value="1"/>
</dbReference>
<protein>
    <recommendedName>
        <fullName evidence="1">NB-ARC domain-containing protein</fullName>
    </recommendedName>
</protein>